<dbReference type="InterPro" id="IPR013096">
    <property type="entry name" value="Cupin_2"/>
</dbReference>
<evidence type="ECO:0000259" key="2">
    <source>
        <dbReference type="Pfam" id="PF07883"/>
    </source>
</evidence>
<keyword evidence="4" id="KW-1185">Reference proteome</keyword>
<dbReference type="RefSeq" id="WP_198930655.1">
    <property type="nucleotide sequence ID" value="NZ_MSYM01000018.1"/>
</dbReference>
<sequence length="134" mass="14664">MDRVKTFQTPYASRAGAGQPCQAADRDVMSNLFADATPPEQGERFETLLNQRGVVIERIVSSSRIARERYVQAQDEWVVLLQGEATLDVDGRAIALTSGGYLFLPAETPHMVLSVTEGALWLAIHLYPSPSADS</sequence>
<dbReference type="InterPro" id="IPR011051">
    <property type="entry name" value="RmlC_Cupin_sf"/>
</dbReference>
<feature type="region of interest" description="Disordered" evidence="1">
    <location>
        <begin position="1"/>
        <end position="20"/>
    </location>
</feature>
<dbReference type="AlphaFoldDB" id="A0A1Q8YAS1"/>
<dbReference type="EMBL" id="MSYM01000018">
    <property type="protein sequence ID" value="OLP05073.1"/>
    <property type="molecule type" value="Genomic_DNA"/>
</dbReference>
<feature type="compositionally biased region" description="Polar residues" evidence="1">
    <location>
        <begin position="1"/>
        <end position="11"/>
    </location>
</feature>
<gene>
    <name evidence="3" type="ORF">BLL52_3893</name>
</gene>
<accession>A0A1Q8YAS1</accession>
<organism evidence="3 4">
    <name type="scientific">Rhodoferax antarcticus ANT.BR</name>
    <dbReference type="NCBI Taxonomy" id="1111071"/>
    <lineage>
        <taxon>Bacteria</taxon>
        <taxon>Pseudomonadati</taxon>
        <taxon>Pseudomonadota</taxon>
        <taxon>Betaproteobacteria</taxon>
        <taxon>Burkholderiales</taxon>
        <taxon>Comamonadaceae</taxon>
        <taxon>Rhodoferax</taxon>
    </lineage>
</organism>
<dbReference type="CDD" id="cd06981">
    <property type="entry name" value="cupin_reut_a1446"/>
    <property type="match status" value="1"/>
</dbReference>
<proteinExistence type="predicted"/>
<reference evidence="3 4" key="1">
    <citation type="submission" date="2017-01" db="EMBL/GenBank/DDBJ databases">
        <title>Genome sequence of Rhodoferax antarcticus ANT.BR, a psychrophilic purple nonsulfur bacterium from an Antarctic microbial mat.</title>
        <authorList>
            <person name="Baker J."/>
            <person name="Riester C."/>
            <person name="Skinner B."/>
            <person name="Newell A."/>
            <person name="Swingley W."/>
            <person name="Madigan M."/>
            <person name="Jung D."/>
            <person name="Asao M."/>
            <person name="Chen M."/>
            <person name="Loughlin P."/>
            <person name="Pan H."/>
            <person name="Lin S."/>
            <person name="Li N."/>
            <person name="Shaw J."/>
            <person name="Prado M."/>
            <person name="Sherman C."/>
            <person name="Li X."/>
            <person name="Tang J."/>
            <person name="Blankenship R."/>
            <person name="Zhao T."/>
            <person name="Touchman J."/>
            <person name="Sattley M."/>
        </authorList>
    </citation>
    <scope>NUCLEOTIDE SEQUENCE [LARGE SCALE GENOMIC DNA]</scope>
    <source>
        <strain evidence="3 4">ANT.BR</strain>
    </source>
</reference>
<protein>
    <submittedName>
        <fullName evidence="3">Cupin conserved barrel domain protein</fullName>
    </submittedName>
</protein>
<comment type="caution">
    <text evidence="3">The sequence shown here is derived from an EMBL/GenBank/DDBJ whole genome shotgun (WGS) entry which is preliminary data.</text>
</comment>
<evidence type="ECO:0000313" key="3">
    <source>
        <dbReference type="EMBL" id="OLP05073.1"/>
    </source>
</evidence>
<feature type="domain" description="Cupin type-2" evidence="2">
    <location>
        <begin position="73"/>
        <end position="122"/>
    </location>
</feature>
<dbReference type="Pfam" id="PF07883">
    <property type="entry name" value="Cupin_2"/>
    <property type="match status" value="1"/>
</dbReference>
<dbReference type="STRING" id="81479.RA876_13235"/>
<evidence type="ECO:0000256" key="1">
    <source>
        <dbReference type="SAM" id="MobiDB-lite"/>
    </source>
</evidence>
<name>A0A1Q8YAS1_9BURK</name>
<evidence type="ECO:0000313" key="4">
    <source>
        <dbReference type="Proteomes" id="UP000185911"/>
    </source>
</evidence>
<dbReference type="SUPFAM" id="SSF51182">
    <property type="entry name" value="RmlC-like cupins"/>
    <property type="match status" value="1"/>
</dbReference>
<dbReference type="InterPro" id="IPR014710">
    <property type="entry name" value="RmlC-like_jellyroll"/>
</dbReference>
<dbReference type="Gene3D" id="2.60.120.10">
    <property type="entry name" value="Jelly Rolls"/>
    <property type="match status" value="1"/>
</dbReference>
<dbReference type="Proteomes" id="UP000185911">
    <property type="component" value="Unassembled WGS sequence"/>
</dbReference>